<reference evidence="1 2" key="1">
    <citation type="submission" date="2007-08" db="EMBL/GenBank/DDBJ databases">
        <authorList>
            <consortium name="The Citrobacter koseri Genome Sequencing Project"/>
            <person name="McClelland M."/>
            <person name="Sanderson E.K."/>
            <person name="Porwollik S."/>
            <person name="Spieth J."/>
            <person name="Clifton W.S."/>
            <person name="Latreille P."/>
            <person name="Courtney L."/>
            <person name="Wang C."/>
            <person name="Pepin K."/>
            <person name="Bhonagiri V."/>
            <person name="Nash W."/>
            <person name="Johnson M."/>
            <person name="Thiruvilangam P."/>
            <person name="Wilson R."/>
        </authorList>
    </citation>
    <scope>NUCLEOTIDE SEQUENCE [LARGE SCALE GENOMIC DNA]</scope>
    <source>
        <strain evidence="2">ATCC BAA-895 / CDC 4225-83 / SGSC4696</strain>
    </source>
</reference>
<protein>
    <submittedName>
        <fullName evidence="1">Uncharacterized protein</fullName>
    </submittedName>
</protein>
<dbReference type="HOGENOM" id="CLU_2599708_0_0_6"/>
<sequence>MIVPPEASVAALTLKAAKDDAITKEEIASFFIDINSSMFAPVLGTNISCHKTVLVLLSTSVKSLKTEKWSLHHYFHQVR</sequence>
<evidence type="ECO:0000313" key="2">
    <source>
        <dbReference type="Proteomes" id="UP000008148"/>
    </source>
</evidence>
<proteinExistence type="predicted"/>
<keyword evidence="2" id="KW-1185">Reference proteome</keyword>
<dbReference type="EMBL" id="CP000822">
    <property type="protein sequence ID" value="ABV14022.1"/>
    <property type="molecule type" value="Genomic_DNA"/>
</dbReference>
<dbReference type="AlphaFoldDB" id="A8AKK8"/>
<evidence type="ECO:0000313" key="1">
    <source>
        <dbReference type="EMBL" id="ABV14022.1"/>
    </source>
</evidence>
<dbReference type="Proteomes" id="UP000008148">
    <property type="component" value="Chromosome"/>
</dbReference>
<dbReference type="KEGG" id="cko:CKO_02916"/>
<name>A8AKK8_CITK8</name>
<accession>A8AKK8</accession>
<organism evidence="1 2">
    <name type="scientific">Citrobacter koseri (strain ATCC BAA-895 / CDC 4225-83 / SGSC4696)</name>
    <dbReference type="NCBI Taxonomy" id="290338"/>
    <lineage>
        <taxon>Bacteria</taxon>
        <taxon>Pseudomonadati</taxon>
        <taxon>Pseudomonadota</taxon>
        <taxon>Gammaproteobacteria</taxon>
        <taxon>Enterobacterales</taxon>
        <taxon>Enterobacteriaceae</taxon>
        <taxon>Citrobacter</taxon>
    </lineage>
</organism>
<gene>
    <name evidence="1" type="ordered locus">CKO_02916</name>
</gene>